<sequence length="50" mass="5698">MAQKSELGNRKSKFFSEIGRKKTSEIGIPTHLRYVGKTKHFCACINSKKI</sequence>
<comment type="caution">
    <text evidence="1">The sequence shown here is derived from an EMBL/GenBank/DDBJ whole genome shotgun (WGS) entry which is preliminary data.</text>
</comment>
<organism evidence="1 2">
    <name type="scientific">Meloidogyne enterolobii</name>
    <name type="common">Root-knot nematode worm</name>
    <name type="synonym">Meloidogyne mayaguensis</name>
    <dbReference type="NCBI Taxonomy" id="390850"/>
    <lineage>
        <taxon>Eukaryota</taxon>
        <taxon>Metazoa</taxon>
        <taxon>Ecdysozoa</taxon>
        <taxon>Nematoda</taxon>
        <taxon>Chromadorea</taxon>
        <taxon>Rhabditida</taxon>
        <taxon>Tylenchina</taxon>
        <taxon>Tylenchomorpha</taxon>
        <taxon>Tylenchoidea</taxon>
        <taxon>Meloidogynidae</taxon>
        <taxon>Meloidogyninae</taxon>
        <taxon>Meloidogyne</taxon>
    </lineage>
</organism>
<name>A0A6V7W2Q7_MELEN</name>
<dbReference type="Proteomes" id="UP000580250">
    <property type="component" value="Unassembled WGS sequence"/>
</dbReference>
<evidence type="ECO:0000313" key="1">
    <source>
        <dbReference type="EMBL" id="CAD2180938.1"/>
    </source>
</evidence>
<accession>A0A6V7W2Q7</accession>
<proteinExistence type="predicted"/>
<gene>
    <name evidence="1" type="ORF">MENT_LOCUS33049</name>
</gene>
<evidence type="ECO:0000313" key="2">
    <source>
        <dbReference type="Proteomes" id="UP000580250"/>
    </source>
</evidence>
<dbReference type="EMBL" id="CAJEWN010000385">
    <property type="protein sequence ID" value="CAD2180938.1"/>
    <property type="molecule type" value="Genomic_DNA"/>
</dbReference>
<protein>
    <submittedName>
        <fullName evidence="1">Uncharacterized protein</fullName>
    </submittedName>
</protein>
<reference evidence="1 2" key="1">
    <citation type="submission" date="2020-08" db="EMBL/GenBank/DDBJ databases">
        <authorList>
            <person name="Koutsovoulos G."/>
            <person name="Danchin GJ E."/>
        </authorList>
    </citation>
    <scope>NUCLEOTIDE SEQUENCE [LARGE SCALE GENOMIC DNA]</scope>
</reference>
<dbReference type="AlphaFoldDB" id="A0A6V7W2Q7"/>